<evidence type="ECO:0000313" key="7">
    <source>
        <dbReference type="Proteomes" id="UP001174909"/>
    </source>
</evidence>
<proteinExistence type="inferred from homology"/>
<dbReference type="NCBIfam" id="NF005559">
    <property type="entry name" value="PRK07231.1"/>
    <property type="match status" value="1"/>
</dbReference>
<evidence type="ECO:0000256" key="1">
    <source>
        <dbReference type="ARBA" id="ARBA00005194"/>
    </source>
</evidence>
<organism evidence="6 7">
    <name type="scientific">Geodia barretti</name>
    <name type="common">Barrett's horny sponge</name>
    <dbReference type="NCBI Taxonomy" id="519541"/>
    <lineage>
        <taxon>Eukaryota</taxon>
        <taxon>Metazoa</taxon>
        <taxon>Porifera</taxon>
        <taxon>Demospongiae</taxon>
        <taxon>Heteroscleromorpha</taxon>
        <taxon>Tetractinellida</taxon>
        <taxon>Astrophorina</taxon>
        <taxon>Geodiidae</taxon>
        <taxon>Geodia</taxon>
    </lineage>
</organism>
<dbReference type="InterPro" id="IPR020904">
    <property type="entry name" value="Sc_DH/Rdtase_CS"/>
</dbReference>
<evidence type="ECO:0000256" key="2">
    <source>
        <dbReference type="ARBA" id="ARBA00006484"/>
    </source>
</evidence>
<dbReference type="NCBIfam" id="NF009466">
    <property type="entry name" value="PRK12826.1-2"/>
    <property type="match status" value="1"/>
</dbReference>
<sequence length="248" mass="25859">MNLTDKIAIVTGAGQGIGKAIAIRLANAGAHVAIMDLNMAAAEAVAGEIESIGRKALPVQADVSQSTDVNAAVEKIISTFSRVDILVNNAGIAGRTLPLTDLEESDWDTVMAVNLTGVFLCCKAVISQMIAQDYGRIVNIASIAGKEGNPTLIPYSVSKAGVICLTKALAKEVTDYNIRVNAVSPAVIETPILEGMAQSTVDYMISKIPLGRVGKPEEVAAVVNFLASDEASFVTGQCYDVSGGRATY</sequence>
<gene>
    <name evidence="6" type="ORF">GBAR_LOCUS9228</name>
</gene>
<reference evidence="6" key="1">
    <citation type="submission" date="2023-03" db="EMBL/GenBank/DDBJ databases">
        <authorList>
            <person name="Steffen K."/>
            <person name="Cardenas P."/>
        </authorList>
    </citation>
    <scope>NUCLEOTIDE SEQUENCE</scope>
</reference>
<comment type="similarity">
    <text evidence="2">Belongs to the short-chain dehydrogenases/reductases (SDR) family.</text>
</comment>
<dbReference type="PANTHER" id="PTHR42760">
    <property type="entry name" value="SHORT-CHAIN DEHYDROGENASES/REDUCTASES FAMILY MEMBER"/>
    <property type="match status" value="1"/>
</dbReference>
<dbReference type="SUPFAM" id="SSF51735">
    <property type="entry name" value="NAD(P)-binding Rossmann-fold domains"/>
    <property type="match status" value="1"/>
</dbReference>
<dbReference type="PANTHER" id="PTHR42760:SF133">
    <property type="entry name" value="3-OXOACYL-[ACYL-CARRIER-PROTEIN] REDUCTASE"/>
    <property type="match status" value="1"/>
</dbReference>
<dbReference type="Pfam" id="PF13561">
    <property type="entry name" value="adh_short_C2"/>
    <property type="match status" value="1"/>
</dbReference>
<evidence type="ECO:0000256" key="3">
    <source>
        <dbReference type="ARBA" id="ARBA00023002"/>
    </source>
</evidence>
<keyword evidence="3" id="KW-0560">Oxidoreductase</keyword>
<dbReference type="AlphaFoldDB" id="A0AA35RNG9"/>
<dbReference type="PROSITE" id="PS00061">
    <property type="entry name" value="ADH_SHORT"/>
    <property type="match status" value="1"/>
</dbReference>
<dbReference type="GO" id="GO:0016616">
    <property type="term" value="F:oxidoreductase activity, acting on the CH-OH group of donors, NAD or NADP as acceptor"/>
    <property type="evidence" value="ECO:0007669"/>
    <property type="project" value="TreeGrafter"/>
</dbReference>
<name>A0AA35RNG9_GEOBA</name>
<dbReference type="Gene3D" id="3.40.50.720">
    <property type="entry name" value="NAD(P)-binding Rossmann-like Domain"/>
    <property type="match status" value="1"/>
</dbReference>
<protein>
    <recommendedName>
        <fullName evidence="5">3-ketoacyl-[acyl-carrier-protein] reductase beta subunit</fullName>
    </recommendedName>
    <alternativeName>
        <fullName evidence="4">Quinone reductase CBR4</fullName>
    </alternativeName>
</protein>
<dbReference type="FunFam" id="3.40.50.720:FF:000084">
    <property type="entry name" value="Short-chain dehydrogenase reductase"/>
    <property type="match status" value="1"/>
</dbReference>
<comment type="caution">
    <text evidence="6">The sequence shown here is derived from an EMBL/GenBank/DDBJ whole genome shotgun (WGS) entry which is preliminary data.</text>
</comment>
<dbReference type="Proteomes" id="UP001174909">
    <property type="component" value="Unassembled WGS sequence"/>
</dbReference>
<dbReference type="InterPro" id="IPR036291">
    <property type="entry name" value="NAD(P)-bd_dom_sf"/>
</dbReference>
<dbReference type="InterPro" id="IPR002347">
    <property type="entry name" value="SDR_fam"/>
</dbReference>
<accession>A0AA35RNG9</accession>
<evidence type="ECO:0000256" key="4">
    <source>
        <dbReference type="ARBA" id="ARBA00041580"/>
    </source>
</evidence>
<dbReference type="PRINTS" id="PR00081">
    <property type="entry name" value="GDHRDH"/>
</dbReference>
<keyword evidence="7" id="KW-1185">Reference proteome</keyword>
<evidence type="ECO:0000313" key="6">
    <source>
        <dbReference type="EMBL" id="CAI8014803.1"/>
    </source>
</evidence>
<dbReference type="EMBL" id="CASHTH010001392">
    <property type="protein sequence ID" value="CAI8014803.1"/>
    <property type="molecule type" value="Genomic_DNA"/>
</dbReference>
<comment type="pathway">
    <text evidence="1">Lipid metabolism; fatty acid biosynthesis.</text>
</comment>
<evidence type="ECO:0000256" key="5">
    <source>
        <dbReference type="ARBA" id="ARBA00041707"/>
    </source>
</evidence>
<dbReference type="PRINTS" id="PR00080">
    <property type="entry name" value="SDRFAMILY"/>
</dbReference>